<dbReference type="RefSeq" id="WP_085152238.1">
    <property type="nucleotide sequence ID" value="NZ_AP022612.1"/>
</dbReference>
<dbReference type="OrthoDB" id="9787292at2"/>
<dbReference type="Gene3D" id="3.40.50.720">
    <property type="entry name" value="NAD(P)-binding Rossmann-like Domain"/>
    <property type="match status" value="1"/>
</dbReference>
<dbReference type="Pfam" id="PF01370">
    <property type="entry name" value="Epimerase"/>
    <property type="match status" value="1"/>
</dbReference>
<dbReference type="PANTHER" id="PTHR48079">
    <property type="entry name" value="PROTEIN YEEZ"/>
    <property type="match status" value="1"/>
</dbReference>
<evidence type="ECO:0000313" key="2">
    <source>
        <dbReference type="Proteomes" id="UP000466931"/>
    </source>
</evidence>
<accession>A0A7I7Y5Z4</accession>
<dbReference type="InterPro" id="IPR036291">
    <property type="entry name" value="NAD(P)-bd_dom_sf"/>
</dbReference>
<dbReference type="PANTHER" id="PTHR48079:SF6">
    <property type="entry name" value="NAD(P)-BINDING DOMAIN-CONTAINING PROTEIN-RELATED"/>
    <property type="match status" value="1"/>
</dbReference>
<dbReference type="InterPro" id="IPR051783">
    <property type="entry name" value="NAD(P)-dependent_oxidoreduct"/>
</dbReference>
<dbReference type="Proteomes" id="UP000466931">
    <property type="component" value="Chromosome"/>
</dbReference>
<dbReference type="SUPFAM" id="SSF51735">
    <property type="entry name" value="NAD(P)-binding Rossmann-fold domains"/>
    <property type="match status" value="1"/>
</dbReference>
<gene>
    <name evidence="1" type="ORF">MCNF_51180</name>
</gene>
<dbReference type="EMBL" id="AP022612">
    <property type="protein sequence ID" value="BBZ36513.1"/>
    <property type="molecule type" value="Genomic_DNA"/>
</dbReference>
<dbReference type="AlphaFoldDB" id="A0A7I7Y5Z4"/>
<reference evidence="1" key="1">
    <citation type="journal article" date="2019" name="Emerg. Microbes Infect.">
        <title>Comprehensive subspecies identification of 175 nontuberculous mycobacteria species based on 7547 genomic profiles.</title>
        <authorList>
            <person name="Matsumoto Y."/>
            <person name="Kinjo T."/>
            <person name="Motooka D."/>
            <person name="Nabeya D."/>
            <person name="Jung N."/>
            <person name="Uechi K."/>
            <person name="Horii T."/>
            <person name="Iida T."/>
            <person name="Fujita J."/>
            <person name="Nakamura S."/>
        </authorList>
    </citation>
    <scope>NUCLEOTIDE SEQUENCE [LARGE SCALE GENOMIC DNA]</scope>
    <source>
        <strain evidence="1">JCM 13671</strain>
    </source>
</reference>
<dbReference type="GO" id="GO:0004029">
    <property type="term" value="F:aldehyde dehydrogenase (NAD+) activity"/>
    <property type="evidence" value="ECO:0007669"/>
    <property type="project" value="TreeGrafter"/>
</dbReference>
<sequence>MKILVTGATGLVGARLLPQLVADGHDCRALVRRPGAVSHGVTEVIGDLSDVESLAPAVSGVDAVIHLAAVFRTTDTDLIWKANRDGTANLIAAVQEHAADARFIMASTAHVYDVDGPRPGREDDTVDPTQAYPASKLAAENALRSGGLTWAIQRYGFVYGDGDGHLEALQGHAANAGLHPAQRMSLIHHRDVAAAARLALIGAFDGHIVNITDEAPTSLYELVAIAGGDMDPSSQPLEHPWHLQMDGALARRLGFHATLRTVHHAFEQQAM</sequence>
<evidence type="ECO:0000313" key="1">
    <source>
        <dbReference type="EMBL" id="BBZ36513.1"/>
    </source>
</evidence>
<keyword evidence="2" id="KW-1185">Reference proteome</keyword>
<dbReference type="InterPro" id="IPR001509">
    <property type="entry name" value="Epimerase_deHydtase"/>
</dbReference>
<dbReference type="GO" id="GO:0005737">
    <property type="term" value="C:cytoplasm"/>
    <property type="evidence" value="ECO:0007669"/>
    <property type="project" value="TreeGrafter"/>
</dbReference>
<reference evidence="1" key="2">
    <citation type="submission" date="2020-02" db="EMBL/GenBank/DDBJ databases">
        <authorList>
            <person name="Matsumoto Y."/>
            <person name="Motooka D."/>
            <person name="Nakamura S."/>
        </authorList>
    </citation>
    <scope>NUCLEOTIDE SEQUENCE</scope>
    <source>
        <strain evidence="1">JCM 13671</strain>
    </source>
</reference>
<name>A0A7I7Y5Z4_9MYCO</name>
<organism evidence="1 2">
    <name type="scientific">Mycolicibacterium confluentis</name>
    <dbReference type="NCBI Taxonomy" id="28047"/>
    <lineage>
        <taxon>Bacteria</taxon>
        <taxon>Bacillati</taxon>
        <taxon>Actinomycetota</taxon>
        <taxon>Actinomycetes</taxon>
        <taxon>Mycobacteriales</taxon>
        <taxon>Mycobacteriaceae</taxon>
        <taxon>Mycolicibacterium</taxon>
    </lineage>
</organism>
<proteinExistence type="predicted"/>
<protein>
    <submittedName>
        <fullName evidence="1">Uncharacterized protein</fullName>
    </submittedName>
</protein>